<dbReference type="InterPro" id="IPR024079">
    <property type="entry name" value="MetalloPept_cat_dom_sf"/>
</dbReference>
<comment type="subcellular location">
    <subcellularLocation>
        <location evidence="2">Mitochondrion matrix</location>
    </subcellularLocation>
</comment>
<dbReference type="Gene3D" id="3.40.390.10">
    <property type="entry name" value="Collagenase (Catalytic Domain)"/>
    <property type="match status" value="1"/>
</dbReference>
<dbReference type="HOGENOM" id="CLU_001805_0_0_1"/>
<evidence type="ECO:0000256" key="4">
    <source>
        <dbReference type="ARBA" id="ARBA00012441"/>
    </source>
</evidence>
<protein>
    <recommendedName>
        <fullName evidence="5">Mitochondrial intermediate peptidase</fullName>
        <ecNumber evidence="4">3.4.24.59</ecNumber>
    </recommendedName>
</protein>
<dbReference type="FunCoup" id="G0V694">
    <property type="interactions" value="689"/>
</dbReference>
<reference evidence="15 16" key="1">
    <citation type="journal article" date="2011" name="Proc. Natl. Acad. Sci. U.S.A.">
        <title>Evolutionary erosion of yeast sex chromosomes by mating-type switching accidents.</title>
        <authorList>
            <person name="Gordon J.L."/>
            <person name="Armisen D."/>
            <person name="Proux-Wera E."/>
            <person name="Oheigeartaigh S.S."/>
            <person name="Byrne K.P."/>
            <person name="Wolfe K.H."/>
        </authorList>
    </citation>
    <scope>NUCLEOTIDE SEQUENCE [LARGE SCALE GENOMIC DNA]</scope>
    <source>
        <strain evidence="16">ATCC 76901 / BCRC 22586 / CBS 4309 / NBRC 1992 / NRRL Y-12630</strain>
    </source>
</reference>
<feature type="domain" description="Peptidase M3A/M3B catalytic" evidence="14">
    <location>
        <begin position="290"/>
        <end position="764"/>
    </location>
</feature>
<dbReference type="AlphaFoldDB" id="G0V694"/>
<dbReference type="InParanoid" id="G0V694"/>
<evidence type="ECO:0000313" key="15">
    <source>
        <dbReference type="EMBL" id="CCC66986.1"/>
    </source>
</evidence>
<reference key="2">
    <citation type="submission" date="2011-08" db="EMBL/GenBank/DDBJ databases">
        <title>Genome sequence of Naumovozyma castellii.</title>
        <authorList>
            <person name="Gordon J.L."/>
            <person name="Armisen D."/>
            <person name="Proux-Wera E."/>
            <person name="OhEigeartaigh S.S."/>
            <person name="Byrne K.P."/>
            <person name="Wolfe K.H."/>
        </authorList>
    </citation>
    <scope>NUCLEOTIDE SEQUENCE</scope>
    <source>
        <strain>Type strain:CBS 4309</strain>
    </source>
</reference>
<dbReference type="InterPro" id="IPR045090">
    <property type="entry name" value="Pept_M3A_M3B"/>
</dbReference>
<evidence type="ECO:0000256" key="9">
    <source>
        <dbReference type="ARBA" id="ARBA00022833"/>
    </source>
</evidence>
<dbReference type="eggNOG" id="KOG2090">
    <property type="taxonomic scope" value="Eukaryota"/>
</dbReference>
<dbReference type="GO" id="GO:0006627">
    <property type="term" value="P:protein processing involved in protein targeting to mitochondrion"/>
    <property type="evidence" value="ECO:0007669"/>
    <property type="project" value="EnsemblFungi"/>
</dbReference>
<dbReference type="CDD" id="cd06457">
    <property type="entry name" value="M3A_MIP"/>
    <property type="match status" value="1"/>
</dbReference>
<organism evidence="15 16">
    <name type="scientific">Naumovozyma castellii</name>
    <name type="common">Yeast</name>
    <name type="synonym">Saccharomyces castellii</name>
    <dbReference type="NCBI Taxonomy" id="27288"/>
    <lineage>
        <taxon>Eukaryota</taxon>
        <taxon>Fungi</taxon>
        <taxon>Dikarya</taxon>
        <taxon>Ascomycota</taxon>
        <taxon>Saccharomycotina</taxon>
        <taxon>Saccharomycetes</taxon>
        <taxon>Saccharomycetales</taxon>
        <taxon>Saccharomycetaceae</taxon>
        <taxon>Naumovozyma</taxon>
    </lineage>
</organism>
<dbReference type="MEROPS" id="M03.006"/>
<keyword evidence="16" id="KW-1185">Reference proteome</keyword>
<dbReference type="PANTHER" id="PTHR11804:SF79">
    <property type="entry name" value="MITOCHONDRIAL INTERMEDIATE PEPTIDASE"/>
    <property type="match status" value="1"/>
</dbReference>
<dbReference type="GO" id="GO:0005759">
    <property type="term" value="C:mitochondrial matrix"/>
    <property type="evidence" value="ECO:0007669"/>
    <property type="project" value="UniProtKB-SubCell"/>
</dbReference>
<dbReference type="KEGG" id="ncs:NCAS_0A04280"/>
<comment type="similarity">
    <text evidence="3 13">Belongs to the peptidase M3 family.</text>
</comment>
<evidence type="ECO:0000259" key="14">
    <source>
        <dbReference type="Pfam" id="PF01432"/>
    </source>
</evidence>
<dbReference type="GO" id="GO:0006879">
    <property type="term" value="P:intracellular iron ion homeostasis"/>
    <property type="evidence" value="ECO:0007669"/>
    <property type="project" value="EnsemblFungi"/>
</dbReference>
<dbReference type="InterPro" id="IPR024077">
    <property type="entry name" value="Neurolysin/TOP_dom2"/>
</dbReference>
<keyword evidence="7 13" id="KW-0479">Metal-binding</keyword>
<evidence type="ECO:0000256" key="8">
    <source>
        <dbReference type="ARBA" id="ARBA00022801"/>
    </source>
</evidence>
<comment type="cofactor">
    <cofactor evidence="13">
        <name>Zn(2+)</name>
        <dbReference type="ChEBI" id="CHEBI:29105"/>
    </cofactor>
    <text evidence="13">Binds 1 zinc ion.</text>
</comment>
<keyword evidence="12" id="KW-0496">Mitochondrion</keyword>
<sequence>MLKTLPVRKSVVLPFLFNGLKRSCYSTIIPPWKPLSSEDQLKKAFDDADYWNNLTSRERGYKEKLLSKFTRLPEEKGLFLNPYLTSPKGLKEFSNKSLEKARSLVDTMKNDRSFKGEMGFIMNLDRLSDTLCRVIDLCEFIRSTHPDEAFVKAAQDCHEQMFEFMNVLNTDVVLCDILKHVLNDPNINSKLTPEEIKVGKLLLEDFEKSGIYMDPNIRKQFISLSQEISLTGQDFINNIDLIKSNHVKIKCSELNKSGVNSLLLKQLPKDITGKYYKIPTSGYIPISLIRSCPDATIRAKVWASLHSCPNDQIRRLTHLVKLRAILAHLLNKCSFAKYQLEGKMAKTPQNVRDFIKTLMDYMRPKAAQELKFMADLKCKELNIPTSDSTTAILDLISPWDREYYTTIHSKAKDVNLYENHPINMYFTMGNIMKGLSHIFQRIYGIRLEAVVPEEGETWSPEVRRLNVISETEGLIGVVYCDLFERAGKTSNPAHFTVCCSRQIYPDENDLSTIQIGTNPDGTAFQLPVISLVCNFSSTLTSNDKMICLLQLNEIETLFHEMGHAMHSMLGRSRLQNVSGTRCATDFVELPSILMEHFARDKRVLHEIGFHYETNERVSEYVIEAHLKKMKFLQDCETFSQGKMAMLDQELYSENIIKDLDHVDVVKIYQTLEEDLKVLVDNKSNWCGKFGHLFGYGASYYSYLFDRAIASKVWDQLFAKDPFSREGGEKFKNCVLKWGGLRDPWHCIADVLEQPELAKGDANAMKYIGQTEGL</sequence>
<dbReference type="GeneID" id="96900471"/>
<evidence type="ECO:0000256" key="1">
    <source>
        <dbReference type="ARBA" id="ARBA00000436"/>
    </source>
</evidence>
<accession>G0V694</accession>
<keyword evidence="8 13" id="KW-0378">Hydrolase</keyword>
<dbReference type="Pfam" id="PF01432">
    <property type="entry name" value="Peptidase_M3"/>
    <property type="match status" value="1"/>
</dbReference>
<evidence type="ECO:0000256" key="11">
    <source>
        <dbReference type="ARBA" id="ARBA00023049"/>
    </source>
</evidence>
<dbReference type="SUPFAM" id="SSF55486">
    <property type="entry name" value="Metalloproteases ('zincins'), catalytic domain"/>
    <property type="match status" value="1"/>
</dbReference>
<dbReference type="InterPro" id="IPR033851">
    <property type="entry name" value="M3A_MIP"/>
</dbReference>
<dbReference type="InterPro" id="IPR001567">
    <property type="entry name" value="Pept_M3A_M3B_dom"/>
</dbReference>
<dbReference type="OrthoDB" id="17530at2759"/>
<dbReference type="EMBL" id="HE576752">
    <property type="protein sequence ID" value="CCC66986.1"/>
    <property type="molecule type" value="Genomic_DNA"/>
</dbReference>
<dbReference type="GO" id="GO:0004222">
    <property type="term" value="F:metalloendopeptidase activity"/>
    <property type="evidence" value="ECO:0007669"/>
    <property type="project" value="UniProtKB-EC"/>
</dbReference>
<evidence type="ECO:0000256" key="6">
    <source>
        <dbReference type="ARBA" id="ARBA00022670"/>
    </source>
</evidence>
<keyword evidence="6 13" id="KW-0645">Protease</keyword>
<dbReference type="RefSeq" id="XP_003673373.1">
    <property type="nucleotide sequence ID" value="XM_003673325.1"/>
</dbReference>
<dbReference type="GO" id="GO:0050821">
    <property type="term" value="P:protein stabilization"/>
    <property type="evidence" value="ECO:0007669"/>
    <property type="project" value="EnsemblFungi"/>
</dbReference>
<dbReference type="STRING" id="1064592.G0V694"/>
<evidence type="ECO:0000256" key="13">
    <source>
        <dbReference type="RuleBase" id="RU003435"/>
    </source>
</evidence>
<dbReference type="PANTHER" id="PTHR11804">
    <property type="entry name" value="PROTEASE M3 THIMET OLIGOPEPTIDASE-RELATED"/>
    <property type="match status" value="1"/>
</dbReference>
<keyword evidence="9 13" id="KW-0862">Zinc</keyword>
<dbReference type="EC" id="3.4.24.59" evidence="4"/>
<dbReference type="GO" id="GO:0006518">
    <property type="term" value="P:peptide metabolic process"/>
    <property type="evidence" value="ECO:0007669"/>
    <property type="project" value="TreeGrafter"/>
</dbReference>
<dbReference type="Proteomes" id="UP000001640">
    <property type="component" value="Chromosome 1"/>
</dbReference>
<proteinExistence type="inferred from homology"/>
<dbReference type="OMA" id="ALMFEYM"/>
<gene>
    <name evidence="15" type="primary">NCAS0A04280</name>
    <name evidence="15" type="ordered locus">NCAS_0A04280</name>
</gene>
<keyword evidence="10" id="KW-0809">Transit peptide</keyword>
<dbReference type="Gene3D" id="1.10.1370.10">
    <property type="entry name" value="Neurolysin, domain 3"/>
    <property type="match status" value="1"/>
</dbReference>
<comment type="catalytic activity">
    <reaction evidence="1">
        <text>Release of an N-terminal octapeptide as second stage of processing of some proteins imported into the mitochondrion.</text>
        <dbReference type="EC" id="3.4.24.59"/>
    </reaction>
</comment>
<evidence type="ECO:0000313" key="16">
    <source>
        <dbReference type="Proteomes" id="UP000001640"/>
    </source>
</evidence>
<evidence type="ECO:0000256" key="5">
    <source>
        <dbReference type="ARBA" id="ARBA00018046"/>
    </source>
</evidence>
<evidence type="ECO:0000256" key="3">
    <source>
        <dbReference type="ARBA" id="ARBA00006040"/>
    </source>
</evidence>
<evidence type="ECO:0000256" key="12">
    <source>
        <dbReference type="ARBA" id="ARBA00023128"/>
    </source>
</evidence>
<evidence type="ECO:0000256" key="10">
    <source>
        <dbReference type="ARBA" id="ARBA00022946"/>
    </source>
</evidence>
<evidence type="ECO:0000256" key="2">
    <source>
        <dbReference type="ARBA" id="ARBA00004305"/>
    </source>
</evidence>
<keyword evidence="11 13" id="KW-0482">Metalloprotease</keyword>
<evidence type="ECO:0000256" key="7">
    <source>
        <dbReference type="ARBA" id="ARBA00022723"/>
    </source>
</evidence>
<name>G0V694_NAUCA</name>
<dbReference type="GO" id="GO:0046872">
    <property type="term" value="F:metal ion binding"/>
    <property type="evidence" value="ECO:0007669"/>
    <property type="project" value="UniProtKB-UniRule"/>
</dbReference>